<dbReference type="RefSeq" id="WP_146931005.1">
    <property type="nucleotide sequence ID" value="NZ_CBCSHZ010000004.1"/>
</dbReference>
<dbReference type="AlphaFoldDB" id="A0A5C6ZUS0"/>
<reference evidence="1 2" key="1">
    <citation type="submission" date="2019-08" db="EMBL/GenBank/DDBJ databases">
        <title>Genome sequence of Gillisia hiemivivida IC154 (type strain).</title>
        <authorList>
            <person name="Bowman J.P."/>
        </authorList>
    </citation>
    <scope>NUCLEOTIDE SEQUENCE [LARGE SCALE GENOMIC DNA]</scope>
    <source>
        <strain evidence="1 2">IC154</strain>
    </source>
</reference>
<organism evidence="1 2">
    <name type="scientific">Gillisia hiemivivida</name>
    <dbReference type="NCBI Taxonomy" id="291190"/>
    <lineage>
        <taxon>Bacteria</taxon>
        <taxon>Pseudomonadati</taxon>
        <taxon>Bacteroidota</taxon>
        <taxon>Flavobacteriia</taxon>
        <taxon>Flavobacteriales</taxon>
        <taxon>Flavobacteriaceae</taxon>
        <taxon>Gillisia</taxon>
    </lineage>
</organism>
<name>A0A5C6ZUS0_9FLAO</name>
<keyword evidence="2" id="KW-1185">Reference proteome</keyword>
<sequence length="63" mass="7108">MLGIELGMIQRPKHLYPSLAALSELDNHLGHAINYIKDEIKLGSDINDKIKELVYRGLGCKFN</sequence>
<dbReference type="OrthoDB" id="1442248at2"/>
<proteinExistence type="predicted"/>
<dbReference type="EMBL" id="VORY01000004">
    <property type="protein sequence ID" value="TXD94590.1"/>
    <property type="molecule type" value="Genomic_DNA"/>
</dbReference>
<protein>
    <submittedName>
        <fullName evidence="1">Uncharacterized protein</fullName>
    </submittedName>
</protein>
<comment type="caution">
    <text evidence="1">The sequence shown here is derived from an EMBL/GenBank/DDBJ whole genome shotgun (WGS) entry which is preliminary data.</text>
</comment>
<dbReference type="Proteomes" id="UP000321367">
    <property type="component" value="Unassembled WGS sequence"/>
</dbReference>
<gene>
    <name evidence="1" type="ORF">ES724_06165</name>
</gene>
<accession>A0A5C6ZUS0</accession>
<evidence type="ECO:0000313" key="1">
    <source>
        <dbReference type="EMBL" id="TXD94590.1"/>
    </source>
</evidence>
<evidence type="ECO:0000313" key="2">
    <source>
        <dbReference type="Proteomes" id="UP000321367"/>
    </source>
</evidence>